<name>A0AAV3X821_9CYAN</name>
<evidence type="ECO:0000313" key="2">
    <source>
        <dbReference type="Proteomes" id="UP001050975"/>
    </source>
</evidence>
<protein>
    <recommendedName>
        <fullName evidence="3">Metallo-beta-lactamase domain-containing protein</fullName>
    </recommendedName>
</protein>
<comment type="caution">
    <text evidence="1">The sequence shown here is derived from an EMBL/GenBank/DDBJ whole genome shotgun (WGS) entry which is preliminary data.</text>
</comment>
<accession>A0AAV3X821</accession>
<dbReference type="EMBL" id="BLAY01000029">
    <property type="protein sequence ID" value="GET37476.1"/>
    <property type="molecule type" value="Genomic_DNA"/>
</dbReference>
<gene>
    <name evidence="1" type="ORF">MiSe_22290</name>
</gene>
<organism evidence="1 2">
    <name type="scientific">Microseira wollei NIES-4236</name>
    <dbReference type="NCBI Taxonomy" id="2530354"/>
    <lineage>
        <taxon>Bacteria</taxon>
        <taxon>Bacillati</taxon>
        <taxon>Cyanobacteriota</taxon>
        <taxon>Cyanophyceae</taxon>
        <taxon>Oscillatoriophycideae</taxon>
        <taxon>Aerosakkonematales</taxon>
        <taxon>Aerosakkonemataceae</taxon>
        <taxon>Microseira</taxon>
    </lineage>
</organism>
<evidence type="ECO:0008006" key="3">
    <source>
        <dbReference type="Google" id="ProtNLM"/>
    </source>
</evidence>
<dbReference type="Proteomes" id="UP001050975">
    <property type="component" value="Unassembled WGS sequence"/>
</dbReference>
<dbReference type="RefSeq" id="WP_226579006.1">
    <property type="nucleotide sequence ID" value="NZ_BLAY01000029.1"/>
</dbReference>
<dbReference type="Gene3D" id="3.60.15.10">
    <property type="entry name" value="Ribonuclease Z/Hydroxyacylglutathione hydrolase-like"/>
    <property type="match status" value="1"/>
</dbReference>
<sequence>MQIHMIGHASIFVETQDCKILMDPVLWDPHAEGIEDVCPKREVIHELLPEFDLLIISHHHLDHFDIRSLAYLPKTVDVLIPKDKLIETCLRKLGYSQIYHLSDFSEVKLGATSLLATRSENRVPEYGIVFADRSGVCWNQVDTAVSLDTISLVKSHYPQIDFLLAGWQPMLETNYHTNQSLSFPYSEYSQLLQLISFIKPKAIAPGANGFKFINGSSWLNQIVFPVTREQFCKDVKMVYPEIEENVFAFDPGDIIAFKNGEFSHLKEMCQFVKKVEDDRDSLAFSPINVGNNLIDDNPDNYNLDEMREAINEEVCLHLPKFIMEKKDSLFLDHCHWQVIYQLEIVFPDSRKQWFFDFSQDNIQAQAGRNPLANFFTCITASGLYGLLKQIKGWDYATQGGYGRSFKKIYIATKYGITKPRENSMADPLILKFPAKEIFESVRHREVEKWAQSNGNSSISHESKTVLMKLGNHLVRRWKEPNNSESKEVQQINVG</sequence>
<dbReference type="PANTHER" id="PTHR43546">
    <property type="entry name" value="UPF0173 METAL-DEPENDENT HYDROLASE MJ1163-RELATED"/>
    <property type="match status" value="1"/>
</dbReference>
<evidence type="ECO:0000313" key="1">
    <source>
        <dbReference type="EMBL" id="GET37476.1"/>
    </source>
</evidence>
<proteinExistence type="predicted"/>
<dbReference type="InterPro" id="IPR036866">
    <property type="entry name" value="RibonucZ/Hydroxyglut_hydro"/>
</dbReference>
<dbReference type="AlphaFoldDB" id="A0AAV3X821"/>
<dbReference type="SUPFAM" id="SSF56281">
    <property type="entry name" value="Metallo-hydrolase/oxidoreductase"/>
    <property type="match status" value="1"/>
</dbReference>
<dbReference type="Pfam" id="PF13483">
    <property type="entry name" value="Lactamase_B_3"/>
    <property type="match status" value="1"/>
</dbReference>
<dbReference type="InterPro" id="IPR050114">
    <property type="entry name" value="UPF0173_UPF0282_UlaG_hydrolase"/>
</dbReference>
<reference evidence="1" key="1">
    <citation type="submission" date="2019-10" db="EMBL/GenBank/DDBJ databases">
        <title>Draft genome sequece of Microseira wollei NIES-4236.</title>
        <authorList>
            <person name="Yamaguchi H."/>
            <person name="Suzuki S."/>
            <person name="Kawachi M."/>
        </authorList>
    </citation>
    <scope>NUCLEOTIDE SEQUENCE</scope>
    <source>
        <strain evidence="1">NIES-4236</strain>
    </source>
</reference>
<keyword evidence="2" id="KW-1185">Reference proteome</keyword>